<proteinExistence type="predicted"/>
<evidence type="ECO:0000313" key="3">
    <source>
        <dbReference type="Proteomes" id="UP000622687"/>
    </source>
</evidence>
<evidence type="ECO:0000259" key="1">
    <source>
        <dbReference type="Pfam" id="PF24032"/>
    </source>
</evidence>
<protein>
    <submittedName>
        <fullName evidence="2">Terminase</fullName>
    </submittedName>
</protein>
<sequence length="339" mass="39164">MYLSVWALYDRKTLENITDFCKTVQISGDVQQCARKLDINMAYSIRDKNQPNAQIGPGTIIYVCLDFKEIYRGVVVDREINSGAQEITFTAYDYLMYFLRSKVTYNFQNIESEYAVEKICKDLGVMYNYIPTTGIKINRLIQNKTAYEAIMEIYTQVNKVNNIKYMPYADYDMFSVMEKGKVITNPEWHSYTGTVDVNAVLSPDLNMAGTVYKDTSSNMVNKVKIYDENGNAIGVTELEDMIKFYGVFQEEYQKEENKDPVTEARKLLHGIDREFSVTAIGDWRCRTGYAMQVKIPYIDILADTIMFIDGDTHTWELASGKYTMDLKLSYYNTMDAKEE</sequence>
<comment type="caution">
    <text evidence="2">The sequence shown here is derived from an EMBL/GenBank/DDBJ whole genome shotgun (WGS) entry which is preliminary data.</text>
</comment>
<keyword evidence="3" id="KW-1185">Reference proteome</keyword>
<reference evidence="2" key="1">
    <citation type="submission" date="2020-12" db="EMBL/GenBank/DDBJ databases">
        <title>Clostridium thailandense sp. nov., a novel acetogenic bacterium isolated from peat land soil in Thailand.</title>
        <authorList>
            <person name="Chaikitkaew S."/>
            <person name="Birkeland N.K."/>
        </authorList>
    </citation>
    <scope>NUCLEOTIDE SEQUENCE</scope>
    <source>
        <strain evidence="2">DSM 17425</strain>
    </source>
</reference>
<dbReference type="Proteomes" id="UP000622687">
    <property type="component" value="Unassembled WGS sequence"/>
</dbReference>
<gene>
    <name evidence="2" type="ORF">I6U51_13635</name>
</gene>
<dbReference type="InterPro" id="IPR056937">
    <property type="entry name" value="YqbQ/XkdQ"/>
</dbReference>
<dbReference type="AlphaFoldDB" id="A0A934HSK4"/>
<dbReference type="RefSeq" id="WP_211143169.1">
    <property type="nucleotide sequence ID" value="NZ_JAEEGB010000015.1"/>
</dbReference>
<dbReference type="Pfam" id="PF24032">
    <property type="entry name" value="YQBQ"/>
    <property type="match status" value="1"/>
</dbReference>
<accession>A0A934HSK4</accession>
<organism evidence="2 3">
    <name type="scientific">Clostridium aciditolerans</name>
    <dbReference type="NCBI Taxonomy" id="339861"/>
    <lineage>
        <taxon>Bacteria</taxon>
        <taxon>Bacillati</taxon>
        <taxon>Bacillota</taxon>
        <taxon>Clostridia</taxon>
        <taxon>Eubacteriales</taxon>
        <taxon>Clostridiaceae</taxon>
        <taxon>Clostridium</taxon>
    </lineage>
</organism>
<dbReference type="EMBL" id="JAEEGB010000015">
    <property type="protein sequence ID" value="MBI6873741.1"/>
    <property type="molecule type" value="Genomic_DNA"/>
</dbReference>
<dbReference type="SUPFAM" id="SSF69279">
    <property type="entry name" value="Phage tail proteins"/>
    <property type="match status" value="1"/>
</dbReference>
<feature type="domain" description="YqbQ/XkdQ" evidence="1">
    <location>
        <begin position="24"/>
        <end position="328"/>
    </location>
</feature>
<name>A0A934HSK4_9CLOT</name>
<evidence type="ECO:0000313" key="2">
    <source>
        <dbReference type="EMBL" id="MBI6873741.1"/>
    </source>
</evidence>